<dbReference type="GO" id="GO:0043531">
    <property type="term" value="F:ADP binding"/>
    <property type="evidence" value="ECO:0007669"/>
    <property type="project" value="InterPro"/>
</dbReference>
<gene>
    <name evidence="2" type="ORF">ZIOFF_015092</name>
</gene>
<evidence type="ECO:0000313" key="2">
    <source>
        <dbReference type="EMBL" id="KAG6525140.1"/>
    </source>
</evidence>
<reference evidence="2 3" key="1">
    <citation type="submission" date="2020-08" db="EMBL/GenBank/DDBJ databases">
        <title>Plant Genome Project.</title>
        <authorList>
            <person name="Zhang R.-G."/>
        </authorList>
    </citation>
    <scope>NUCLEOTIDE SEQUENCE [LARGE SCALE GENOMIC DNA]</scope>
    <source>
        <tissue evidence="2">Rhizome</tissue>
    </source>
</reference>
<evidence type="ECO:0000313" key="3">
    <source>
        <dbReference type="Proteomes" id="UP000734854"/>
    </source>
</evidence>
<dbReference type="AlphaFoldDB" id="A0A8J5HH15"/>
<sequence length="123" mass="13417">MHSFVCKVEHKTARGALTDWVEQLVGMEKHEDIPEDILTEWLLHKNNVDIPRNIAMISICGMGGLGKTSLAMKVYSKSGIKECFDCSAWVSMSGSCSLDQLMGSIARQVANDAIGPAEAGKIY</sequence>
<feature type="domain" description="NB-ARC" evidence="1">
    <location>
        <begin position="38"/>
        <end position="110"/>
    </location>
</feature>
<dbReference type="InterPro" id="IPR027417">
    <property type="entry name" value="P-loop_NTPase"/>
</dbReference>
<dbReference type="InterPro" id="IPR003006">
    <property type="entry name" value="Ig/MHC_CS"/>
</dbReference>
<organism evidence="2 3">
    <name type="scientific">Zingiber officinale</name>
    <name type="common">Ginger</name>
    <name type="synonym">Amomum zingiber</name>
    <dbReference type="NCBI Taxonomy" id="94328"/>
    <lineage>
        <taxon>Eukaryota</taxon>
        <taxon>Viridiplantae</taxon>
        <taxon>Streptophyta</taxon>
        <taxon>Embryophyta</taxon>
        <taxon>Tracheophyta</taxon>
        <taxon>Spermatophyta</taxon>
        <taxon>Magnoliopsida</taxon>
        <taxon>Liliopsida</taxon>
        <taxon>Zingiberales</taxon>
        <taxon>Zingiberaceae</taxon>
        <taxon>Zingiber</taxon>
    </lineage>
</organism>
<dbReference type="PANTHER" id="PTHR19338">
    <property type="entry name" value="TRANSLOCASE OF INNER MITOCHONDRIAL MEMBRANE 13 HOMOLOG"/>
    <property type="match status" value="1"/>
</dbReference>
<accession>A0A8J5HH15</accession>
<dbReference type="PANTHER" id="PTHR19338:SF0">
    <property type="entry name" value="MITOCHONDRIAL IMPORT INNER MEMBRANE TRANSLOCASE SUBUNIT TIM13"/>
    <property type="match status" value="1"/>
</dbReference>
<dbReference type="PROSITE" id="PS00290">
    <property type="entry name" value="IG_MHC"/>
    <property type="match status" value="1"/>
</dbReference>
<evidence type="ECO:0000259" key="1">
    <source>
        <dbReference type="Pfam" id="PF00931"/>
    </source>
</evidence>
<dbReference type="Gene3D" id="3.40.50.300">
    <property type="entry name" value="P-loop containing nucleotide triphosphate hydrolases"/>
    <property type="match status" value="1"/>
</dbReference>
<proteinExistence type="predicted"/>
<comment type="caution">
    <text evidence="2">The sequence shown here is derived from an EMBL/GenBank/DDBJ whole genome shotgun (WGS) entry which is preliminary data.</text>
</comment>
<protein>
    <recommendedName>
        <fullName evidence="1">NB-ARC domain-containing protein</fullName>
    </recommendedName>
</protein>
<dbReference type="Proteomes" id="UP000734854">
    <property type="component" value="Unassembled WGS sequence"/>
</dbReference>
<dbReference type="Pfam" id="PF00931">
    <property type="entry name" value="NB-ARC"/>
    <property type="match status" value="1"/>
</dbReference>
<dbReference type="EMBL" id="JACMSC010000004">
    <property type="protein sequence ID" value="KAG6525140.1"/>
    <property type="molecule type" value="Genomic_DNA"/>
</dbReference>
<dbReference type="InterPro" id="IPR002182">
    <property type="entry name" value="NB-ARC"/>
</dbReference>
<keyword evidence="3" id="KW-1185">Reference proteome</keyword>
<name>A0A8J5HH15_ZINOF</name>
<dbReference type="SUPFAM" id="SSF52540">
    <property type="entry name" value="P-loop containing nucleoside triphosphate hydrolases"/>
    <property type="match status" value="1"/>
</dbReference>